<sequence>MIHKGFSAFGENLFRRTSSYKRRLTSTKENPTMDYQLVADSCCDLTPEMRSEMNVISVPLTMMLGSASYTDDDTLDMPSFMAEMKACKERIGSAAPAPGLYYEAFRNAKESFAVTLSANLSGSYSSAMLGKALAEEEGANVHVFDSKSASAGEVLLIVKLRKLIAEGLPKLEIIERAERFIKEMKTFFVLDNIDTLRKNGRLSRIAGTIVSVLHLRPIMGADGEGHISLYSNAQGWKQALKKLADTIEASGKPTEGESMVITHCNNPSMAETLKSAIEARYHFSEILVLPTRGLSSIYANEMGVIIAF</sequence>
<dbReference type="SUPFAM" id="SSF82549">
    <property type="entry name" value="DAK1/DegV-like"/>
    <property type="match status" value="1"/>
</dbReference>
<dbReference type="PANTHER" id="PTHR33434:SF2">
    <property type="entry name" value="FATTY ACID-BINDING PROTEIN TM_1468"/>
    <property type="match status" value="1"/>
</dbReference>
<evidence type="ECO:0000313" key="2">
    <source>
        <dbReference type="EMBL" id="MPM30935.1"/>
    </source>
</evidence>
<proteinExistence type="predicted"/>
<gene>
    <name evidence="2" type="ORF">SDC9_77488</name>
</gene>
<dbReference type="InterPro" id="IPR050270">
    <property type="entry name" value="DegV_domain_contain"/>
</dbReference>
<dbReference type="GO" id="GO:0008289">
    <property type="term" value="F:lipid binding"/>
    <property type="evidence" value="ECO:0007669"/>
    <property type="project" value="UniProtKB-KW"/>
</dbReference>
<protein>
    <submittedName>
        <fullName evidence="2">DegV domain-containing protein</fullName>
    </submittedName>
</protein>
<dbReference type="NCBIfam" id="TIGR00762">
    <property type="entry name" value="DegV"/>
    <property type="match status" value="1"/>
</dbReference>
<dbReference type="AlphaFoldDB" id="A0A644YQQ6"/>
<dbReference type="PROSITE" id="PS51482">
    <property type="entry name" value="DEGV"/>
    <property type="match status" value="1"/>
</dbReference>
<dbReference type="EMBL" id="VSSQ01005931">
    <property type="protein sequence ID" value="MPM30935.1"/>
    <property type="molecule type" value="Genomic_DNA"/>
</dbReference>
<keyword evidence="1" id="KW-0446">Lipid-binding</keyword>
<dbReference type="InterPro" id="IPR043168">
    <property type="entry name" value="DegV_C"/>
</dbReference>
<dbReference type="Gene3D" id="3.40.50.10440">
    <property type="entry name" value="Dihydroxyacetone kinase, domain 1"/>
    <property type="match status" value="1"/>
</dbReference>
<evidence type="ECO:0000256" key="1">
    <source>
        <dbReference type="ARBA" id="ARBA00023121"/>
    </source>
</evidence>
<dbReference type="Pfam" id="PF02645">
    <property type="entry name" value="DegV"/>
    <property type="match status" value="1"/>
</dbReference>
<name>A0A644YQQ6_9ZZZZ</name>
<comment type="caution">
    <text evidence="2">The sequence shown here is derived from an EMBL/GenBank/DDBJ whole genome shotgun (WGS) entry which is preliminary data.</text>
</comment>
<dbReference type="Gene3D" id="3.30.1180.10">
    <property type="match status" value="1"/>
</dbReference>
<dbReference type="PANTHER" id="PTHR33434">
    <property type="entry name" value="DEGV DOMAIN-CONTAINING PROTEIN DR_1986-RELATED"/>
    <property type="match status" value="1"/>
</dbReference>
<dbReference type="InterPro" id="IPR003797">
    <property type="entry name" value="DegV"/>
</dbReference>
<organism evidence="2">
    <name type="scientific">bioreactor metagenome</name>
    <dbReference type="NCBI Taxonomy" id="1076179"/>
    <lineage>
        <taxon>unclassified sequences</taxon>
        <taxon>metagenomes</taxon>
        <taxon>ecological metagenomes</taxon>
    </lineage>
</organism>
<reference evidence="2" key="1">
    <citation type="submission" date="2019-08" db="EMBL/GenBank/DDBJ databases">
        <authorList>
            <person name="Kucharzyk K."/>
            <person name="Murdoch R.W."/>
            <person name="Higgins S."/>
            <person name="Loffler F."/>
        </authorList>
    </citation>
    <scope>NUCLEOTIDE SEQUENCE</scope>
</reference>
<dbReference type="Gene3D" id="2.20.28.50">
    <property type="entry name" value="degv family protein"/>
    <property type="match status" value="1"/>
</dbReference>
<accession>A0A644YQQ6</accession>